<proteinExistence type="predicted"/>
<feature type="non-terminal residue" evidence="2">
    <location>
        <position position="73"/>
    </location>
</feature>
<feature type="compositionally biased region" description="Basic and acidic residues" evidence="1">
    <location>
        <begin position="57"/>
        <end position="73"/>
    </location>
</feature>
<evidence type="ECO:0000313" key="2">
    <source>
        <dbReference type="EMBL" id="KAF9307822.1"/>
    </source>
</evidence>
<gene>
    <name evidence="2" type="ORF">BG006_005717</name>
</gene>
<sequence length="73" mass="8135">MACVVLYNLLEMEEIPDDQSDSDALDGFSDFYEETDDDLGDQMEDESDEAETDDDSGERSSTEGEDKIVEGQV</sequence>
<name>A0A9P5S7S4_9FUNG</name>
<feature type="compositionally biased region" description="Acidic residues" evidence="1">
    <location>
        <begin position="13"/>
        <end position="24"/>
    </location>
</feature>
<dbReference type="AlphaFoldDB" id="A0A9P5S7S4"/>
<feature type="compositionally biased region" description="Acidic residues" evidence="1">
    <location>
        <begin position="31"/>
        <end position="56"/>
    </location>
</feature>
<dbReference type="Proteomes" id="UP000696485">
    <property type="component" value="Unassembled WGS sequence"/>
</dbReference>
<organism evidence="2 3">
    <name type="scientific">Podila minutissima</name>
    <dbReference type="NCBI Taxonomy" id="64525"/>
    <lineage>
        <taxon>Eukaryota</taxon>
        <taxon>Fungi</taxon>
        <taxon>Fungi incertae sedis</taxon>
        <taxon>Mucoromycota</taxon>
        <taxon>Mortierellomycotina</taxon>
        <taxon>Mortierellomycetes</taxon>
        <taxon>Mortierellales</taxon>
        <taxon>Mortierellaceae</taxon>
        <taxon>Podila</taxon>
    </lineage>
</organism>
<evidence type="ECO:0000313" key="3">
    <source>
        <dbReference type="Proteomes" id="UP000696485"/>
    </source>
</evidence>
<dbReference type="EMBL" id="JAAAUY010003230">
    <property type="protein sequence ID" value="KAF9307822.1"/>
    <property type="molecule type" value="Genomic_DNA"/>
</dbReference>
<protein>
    <submittedName>
        <fullName evidence="2">Uncharacterized protein</fullName>
    </submittedName>
</protein>
<feature type="region of interest" description="Disordered" evidence="1">
    <location>
        <begin position="13"/>
        <end position="73"/>
    </location>
</feature>
<keyword evidence="3" id="KW-1185">Reference proteome</keyword>
<reference evidence="2" key="1">
    <citation type="journal article" date="2020" name="Fungal Divers.">
        <title>Resolving the Mortierellaceae phylogeny through synthesis of multi-gene phylogenetics and phylogenomics.</title>
        <authorList>
            <person name="Vandepol N."/>
            <person name="Liber J."/>
            <person name="Desiro A."/>
            <person name="Na H."/>
            <person name="Kennedy M."/>
            <person name="Barry K."/>
            <person name="Grigoriev I.V."/>
            <person name="Miller A.N."/>
            <person name="O'Donnell K."/>
            <person name="Stajich J.E."/>
            <person name="Bonito G."/>
        </authorList>
    </citation>
    <scope>NUCLEOTIDE SEQUENCE</scope>
    <source>
        <strain evidence="2">NVP1</strain>
    </source>
</reference>
<evidence type="ECO:0000256" key="1">
    <source>
        <dbReference type="SAM" id="MobiDB-lite"/>
    </source>
</evidence>
<comment type="caution">
    <text evidence="2">The sequence shown here is derived from an EMBL/GenBank/DDBJ whole genome shotgun (WGS) entry which is preliminary data.</text>
</comment>
<accession>A0A9P5S7S4</accession>